<proteinExistence type="inferred from homology"/>
<evidence type="ECO:0000256" key="8">
    <source>
        <dbReference type="RuleBase" id="RU363032"/>
    </source>
</evidence>
<evidence type="ECO:0000259" key="9">
    <source>
        <dbReference type="PROSITE" id="PS50928"/>
    </source>
</evidence>
<dbReference type="AlphaFoldDB" id="A0A370FNV2"/>
<keyword evidence="3 8" id="KW-0813">Transport</keyword>
<dbReference type="Proteomes" id="UP000255265">
    <property type="component" value="Unassembled WGS sequence"/>
</dbReference>
<keyword evidence="11" id="KW-1185">Reference proteome</keyword>
<evidence type="ECO:0000256" key="5">
    <source>
        <dbReference type="ARBA" id="ARBA00022692"/>
    </source>
</evidence>
<dbReference type="GO" id="GO:0055085">
    <property type="term" value="P:transmembrane transport"/>
    <property type="evidence" value="ECO:0007669"/>
    <property type="project" value="InterPro"/>
</dbReference>
<dbReference type="Gene3D" id="1.10.3720.10">
    <property type="entry name" value="MetI-like"/>
    <property type="match status" value="1"/>
</dbReference>
<feature type="transmembrane region" description="Helical" evidence="8">
    <location>
        <begin position="78"/>
        <end position="105"/>
    </location>
</feature>
<reference evidence="10 11" key="1">
    <citation type="submission" date="2018-07" db="EMBL/GenBank/DDBJ databases">
        <title>Genomic Encyclopedia of Type Strains, Phase IV (KMG-IV): sequencing the most valuable type-strain genomes for metagenomic binning, comparative biology and taxonomic classification.</title>
        <authorList>
            <person name="Goeker M."/>
        </authorList>
    </citation>
    <scope>NUCLEOTIDE SEQUENCE [LARGE SCALE GENOMIC DNA]</scope>
    <source>
        <strain evidence="10 11">DSM 21352</strain>
    </source>
</reference>
<dbReference type="CDD" id="cd06261">
    <property type="entry name" value="TM_PBP2"/>
    <property type="match status" value="1"/>
</dbReference>
<dbReference type="SUPFAM" id="SSF161098">
    <property type="entry name" value="MetI-like"/>
    <property type="match status" value="1"/>
</dbReference>
<organism evidence="10 11">
    <name type="scientific">Pseudacidovorax intermedius</name>
    <dbReference type="NCBI Taxonomy" id="433924"/>
    <lineage>
        <taxon>Bacteria</taxon>
        <taxon>Pseudomonadati</taxon>
        <taxon>Pseudomonadota</taxon>
        <taxon>Betaproteobacteria</taxon>
        <taxon>Burkholderiales</taxon>
        <taxon>Comamonadaceae</taxon>
        <taxon>Pseudacidovorax</taxon>
    </lineage>
</organism>
<protein>
    <submittedName>
        <fullName evidence="10">Putative spermidine/putrescine transport system permease protein</fullName>
    </submittedName>
</protein>
<evidence type="ECO:0000313" key="10">
    <source>
        <dbReference type="EMBL" id="RDI28564.1"/>
    </source>
</evidence>
<accession>A0A370FNV2</accession>
<feature type="transmembrane region" description="Helical" evidence="8">
    <location>
        <begin position="212"/>
        <end position="241"/>
    </location>
</feature>
<dbReference type="PROSITE" id="PS50928">
    <property type="entry name" value="ABC_TM1"/>
    <property type="match status" value="1"/>
</dbReference>
<evidence type="ECO:0000256" key="2">
    <source>
        <dbReference type="ARBA" id="ARBA00007069"/>
    </source>
</evidence>
<feature type="transmembrane region" description="Helical" evidence="8">
    <location>
        <begin position="169"/>
        <end position="191"/>
    </location>
</feature>
<dbReference type="GO" id="GO:0005886">
    <property type="term" value="C:plasma membrane"/>
    <property type="evidence" value="ECO:0007669"/>
    <property type="project" value="UniProtKB-SubCell"/>
</dbReference>
<feature type="transmembrane region" description="Helical" evidence="8">
    <location>
        <begin position="271"/>
        <end position="290"/>
    </location>
</feature>
<comment type="subcellular location">
    <subcellularLocation>
        <location evidence="1 8">Cell membrane</location>
        <topology evidence="1 8">Multi-pass membrane protein</topology>
    </subcellularLocation>
</comment>
<dbReference type="Pfam" id="PF00528">
    <property type="entry name" value="BPD_transp_1"/>
    <property type="match status" value="1"/>
</dbReference>
<keyword evidence="6 8" id="KW-1133">Transmembrane helix</keyword>
<evidence type="ECO:0000256" key="4">
    <source>
        <dbReference type="ARBA" id="ARBA00022475"/>
    </source>
</evidence>
<feature type="transmembrane region" description="Helical" evidence="8">
    <location>
        <begin position="117"/>
        <end position="141"/>
    </location>
</feature>
<evidence type="ECO:0000256" key="3">
    <source>
        <dbReference type="ARBA" id="ARBA00022448"/>
    </source>
</evidence>
<dbReference type="STRING" id="433924.NS331_05210"/>
<gene>
    <name evidence="10" type="ORF">DFR41_101320</name>
</gene>
<name>A0A370FNV2_9BURK</name>
<comment type="caution">
    <text evidence="10">The sequence shown here is derived from an EMBL/GenBank/DDBJ whole genome shotgun (WGS) entry which is preliminary data.</text>
</comment>
<keyword evidence="5 8" id="KW-0812">Transmembrane</keyword>
<dbReference type="RefSeq" id="WP_017758875.1">
    <property type="nucleotide sequence ID" value="NZ_QQAV01000001.1"/>
</dbReference>
<dbReference type="OrthoDB" id="9808619at2"/>
<feature type="transmembrane region" description="Helical" evidence="8">
    <location>
        <begin position="25"/>
        <end position="45"/>
    </location>
</feature>
<keyword evidence="7 8" id="KW-0472">Membrane</keyword>
<dbReference type="InterPro" id="IPR035906">
    <property type="entry name" value="MetI-like_sf"/>
</dbReference>
<comment type="similarity">
    <text evidence="2">Belongs to the binding-protein-dependent transport system permease family. CysTW subfamily.</text>
</comment>
<feature type="domain" description="ABC transmembrane type-1" evidence="9">
    <location>
        <begin position="83"/>
        <end position="289"/>
    </location>
</feature>
<evidence type="ECO:0000313" key="11">
    <source>
        <dbReference type="Proteomes" id="UP000255265"/>
    </source>
</evidence>
<evidence type="ECO:0000256" key="7">
    <source>
        <dbReference type="ARBA" id="ARBA00023136"/>
    </source>
</evidence>
<evidence type="ECO:0000256" key="1">
    <source>
        <dbReference type="ARBA" id="ARBA00004651"/>
    </source>
</evidence>
<dbReference type="PANTHER" id="PTHR42929:SF5">
    <property type="entry name" value="ABC TRANSPORTER PERMEASE PROTEIN"/>
    <property type="match status" value="1"/>
</dbReference>
<keyword evidence="4" id="KW-1003">Cell membrane</keyword>
<dbReference type="InterPro" id="IPR000515">
    <property type="entry name" value="MetI-like"/>
</dbReference>
<evidence type="ECO:0000256" key="6">
    <source>
        <dbReference type="ARBA" id="ARBA00022989"/>
    </source>
</evidence>
<dbReference type="EMBL" id="QQAV01000001">
    <property type="protein sequence ID" value="RDI28564.1"/>
    <property type="molecule type" value="Genomic_DNA"/>
</dbReference>
<dbReference type="PANTHER" id="PTHR42929">
    <property type="entry name" value="INNER MEMBRANE ABC TRANSPORTER PERMEASE PROTEIN YDCU-RELATED-RELATED"/>
    <property type="match status" value="1"/>
</dbReference>
<sequence length="301" mass="31690">MSASTLAAPAAAPLTTATTPPRSRAIWLIAPALVLLGVFLLLPYLNIVLMSLRPPAVGAPYGAGLTLGNYTRALTDGYLLGVLADTLLLGLTVTPICLLLGYPVAFHLARTRSRWAGLLYVLVLSPLLVGVVVRSFGWLILLSGNGVINRALIDLGWIDSGLQLMNNRLGVTIALVHVFLPFMILPLVGVIQSIDPSLEAAARSLGASRLKAFLRVSLPLSWPGIQAGTVLVFVLTLSAYVTPVMLGGAQVKTVSVLVVQSLIDNFQWPAGAAQALVLTACGMLAVAAYARLTRRLSRGLA</sequence>